<name>A0A5C5VI69_9BACT</name>
<dbReference type="InterPro" id="IPR013424">
    <property type="entry name" value="Ice-binding_C"/>
</dbReference>
<proteinExistence type="predicted"/>
<organism evidence="3 4">
    <name type="scientific">Posidoniimonas corsicana</name>
    <dbReference type="NCBI Taxonomy" id="1938618"/>
    <lineage>
        <taxon>Bacteria</taxon>
        <taxon>Pseudomonadati</taxon>
        <taxon>Planctomycetota</taxon>
        <taxon>Planctomycetia</taxon>
        <taxon>Pirellulales</taxon>
        <taxon>Lacipirellulaceae</taxon>
        <taxon>Posidoniimonas</taxon>
    </lineage>
</organism>
<dbReference type="Proteomes" id="UP000316714">
    <property type="component" value="Unassembled WGS sequence"/>
</dbReference>
<dbReference type="AlphaFoldDB" id="A0A5C5VI69"/>
<evidence type="ECO:0000256" key="1">
    <source>
        <dbReference type="SAM" id="SignalP"/>
    </source>
</evidence>
<comment type="caution">
    <text evidence="3">The sequence shown here is derived from an EMBL/GenBank/DDBJ whole genome shotgun (WGS) entry which is preliminary data.</text>
</comment>
<evidence type="ECO:0000313" key="4">
    <source>
        <dbReference type="Proteomes" id="UP000316714"/>
    </source>
</evidence>
<feature type="domain" description="Ice-binding protein C-terminal" evidence="2">
    <location>
        <begin position="243"/>
        <end position="263"/>
    </location>
</feature>
<reference evidence="3 4" key="1">
    <citation type="submission" date="2019-02" db="EMBL/GenBank/DDBJ databases">
        <title>Deep-cultivation of Planctomycetes and their phenomic and genomic characterization uncovers novel biology.</title>
        <authorList>
            <person name="Wiegand S."/>
            <person name="Jogler M."/>
            <person name="Boedeker C."/>
            <person name="Pinto D."/>
            <person name="Vollmers J."/>
            <person name="Rivas-Marin E."/>
            <person name="Kohn T."/>
            <person name="Peeters S.H."/>
            <person name="Heuer A."/>
            <person name="Rast P."/>
            <person name="Oberbeckmann S."/>
            <person name="Bunk B."/>
            <person name="Jeske O."/>
            <person name="Meyerdierks A."/>
            <person name="Storesund J.E."/>
            <person name="Kallscheuer N."/>
            <person name="Luecker S."/>
            <person name="Lage O.M."/>
            <person name="Pohl T."/>
            <person name="Merkel B.J."/>
            <person name="Hornburger P."/>
            <person name="Mueller R.-W."/>
            <person name="Bruemmer F."/>
            <person name="Labrenz M."/>
            <person name="Spormann A.M."/>
            <person name="Op Den Camp H."/>
            <person name="Overmann J."/>
            <person name="Amann R."/>
            <person name="Jetten M.S.M."/>
            <person name="Mascher T."/>
            <person name="Medema M.H."/>
            <person name="Devos D.P."/>
            <person name="Kaster A.-K."/>
            <person name="Ovreas L."/>
            <person name="Rohde M."/>
            <person name="Galperin M.Y."/>
            <person name="Jogler C."/>
        </authorList>
    </citation>
    <scope>NUCLEOTIDE SEQUENCE [LARGE SCALE GENOMIC DNA]</scope>
    <source>
        <strain evidence="3 4">KOR34</strain>
    </source>
</reference>
<dbReference type="Pfam" id="PF07589">
    <property type="entry name" value="PEP-CTERM"/>
    <property type="match status" value="1"/>
</dbReference>
<keyword evidence="1" id="KW-0732">Signal</keyword>
<feature type="chain" id="PRO_5022864439" description="Ice-binding protein C-terminal domain-containing protein" evidence="1">
    <location>
        <begin position="19"/>
        <end position="276"/>
    </location>
</feature>
<gene>
    <name evidence="3" type="ORF">KOR34_27750</name>
</gene>
<sequence precursor="true">MLACCLACMSAAAGPPVAFPPGTSLDGSGANQTEYSALRQTFLAPAVGGRIEFDWQAFSSEFFGGGGEDVFYVRLIDPTNNSVVDAQDWALDPTPAGYSGSFTPVGAPPMGTTAPSEASAGGFGLTIDAYHLDGGTGWATAALSFPPAAADRPLSLEILVADTFDHFADTSLAIDNFRARDVTGATIASLTNPSFEGLLAGWTGEGNVGVYQQLTDLFGGVAPVAGTAPTDGKLYAVVSTGGSVPEPASLGLACLAAVATCRRSPNRRTTAGGPRL</sequence>
<feature type="signal peptide" evidence="1">
    <location>
        <begin position="1"/>
        <end position="18"/>
    </location>
</feature>
<evidence type="ECO:0000259" key="2">
    <source>
        <dbReference type="Pfam" id="PF07589"/>
    </source>
</evidence>
<evidence type="ECO:0000313" key="3">
    <source>
        <dbReference type="EMBL" id="TWT37811.1"/>
    </source>
</evidence>
<protein>
    <recommendedName>
        <fullName evidence="2">Ice-binding protein C-terminal domain-containing protein</fullName>
    </recommendedName>
</protein>
<accession>A0A5C5VI69</accession>
<keyword evidence="4" id="KW-1185">Reference proteome</keyword>
<dbReference type="EMBL" id="SIHJ01000001">
    <property type="protein sequence ID" value="TWT37811.1"/>
    <property type="molecule type" value="Genomic_DNA"/>
</dbReference>